<sequence length="500" mass="57349">MEPPNSQSILINPVILSNMFSYLDTHCVKSFRAISTTWNAIGATVLGTRTIFPMEDFQKNFATPEEIQKINPALVKRISLRDTRLSFYNPFTSVTSSWWRHIREIRLIMIPEVWPGFVEILMADGLPNLVRLALTKSYHDHTYINFRPVSLINLKVFEFYQIRDVEMHNVNINLQTIIDSAPNLKSLKIHGYFFPDLGKYGKILKNLEWHAVSIFGARIQSLEPLHPFLSQVSPTLEHLSLGIKFTLHYKKPDQLPITAIPPFPRLKSFQNLASDVFQIDVDFKNFPKLITLSQQPFRLTRELVQLDVDRNRPVESGIRHEGITKLQVGNICDLIMVSLAPVKFPSVTQLTLEILPQDAGRNIYSNAEYLEESIYIAEIIETCASWKLLTHLDIVLLIYEPRLSNVVEALHSSLDVNSGLTELKIVCRGDYFEPDDEISKQRTVFDDLPCDGGKLFEFISNCGALKRLTFQGIWWKPTSMVRIMDFLANRKSSLPIVIFE</sequence>
<dbReference type="Proteomes" id="UP000198287">
    <property type="component" value="Unassembled WGS sequence"/>
</dbReference>
<evidence type="ECO:0008006" key="3">
    <source>
        <dbReference type="Google" id="ProtNLM"/>
    </source>
</evidence>
<comment type="caution">
    <text evidence="1">The sequence shown here is derived from an EMBL/GenBank/DDBJ whole genome shotgun (WGS) entry which is preliminary data.</text>
</comment>
<dbReference type="SUPFAM" id="SSF52047">
    <property type="entry name" value="RNI-like"/>
    <property type="match status" value="1"/>
</dbReference>
<gene>
    <name evidence="1" type="ORF">Fcan01_23980</name>
</gene>
<dbReference type="OrthoDB" id="3140657at2759"/>
<protein>
    <recommendedName>
        <fullName evidence="3">F-box domain-containing protein</fullName>
    </recommendedName>
</protein>
<dbReference type="AlphaFoldDB" id="A0A226D8Q7"/>
<evidence type="ECO:0000313" key="1">
    <source>
        <dbReference type="EMBL" id="OXA41244.1"/>
    </source>
</evidence>
<keyword evidence="2" id="KW-1185">Reference proteome</keyword>
<proteinExistence type="predicted"/>
<evidence type="ECO:0000313" key="2">
    <source>
        <dbReference type="Proteomes" id="UP000198287"/>
    </source>
</evidence>
<reference evidence="1 2" key="1">
    <citation type="submission" date="2015-12" db="EMBL/GenBank/DDBJ databases">
        <title>The genome of Folsomia candida.</title>
        <authorList>
            <person name="Faddeeva A."/>
            <person name="Derks M.F."/>
            <person name="Anvar Y."/>
            <person name="Smit S."/>
            <person name="Van Straalen N."/>
            <person name="Roelofs D."/>
        </authorList>
    </citation>
    <scope>NUCLEOTIDE SEQUENCE [LARGE SCALE GENOMIC DNA]</scope>
    <source>
        <strain evidence="1 2">VU population</strain>
        <tissue evidence="1">Whole body</tissue>
    </source>
</reference>
<organism evidence="1 2">
    <name type="scientific">Folsomia candida</name>
    <name type="common">Springtail</name>
    <dbReference type="NCBI Taxonomy" id="158441"/>
    <lineage>
        <taxon>Eukaryota</taxon>
        <taxon>Metazoa</taxon>
        <taxon>Ecdysozoa</taxon>
        <taxon>Arthropoda</taxon>
        <taxon>Hexapoda</taxon>
        <taxon>Collembola</taxon>
        <taxon>Entomobryomorpha</taxon>
        <taxon>Isotomoidea</taxon>
        <taxon>Isotomidae</taxon>
        <taxon>Proisotominae</taxon>
        <taxon>Folsomia</taxon>
    </lineage>
</organism>
<accession>A0A226D8Q7</accession>
<dbReference type="InterPro" id="IPR032675">
    <property type="entry name" value="LRR_dom_sf"/>
</dbReference>
<dbReference type="Gene3D" id="3.80.10.10">
    <property type="entry name" value="Ribonuclease Inhibitor"/>
    <property type="match status" value="1"/>
</dbReference>
<name>A0A226D8Q7_FOLCA</name>
<dbReference type="EMBL" id="LNIX01000030">
    <property type="protein sequence ID" value="OXA41244.1"/>
    <property type="molecule type" value="Genomic_DNA"/>
</dbReference>